<proteinExistence type="predicted"/>
<dbReference type="AlphaFoldDB" id="A0A949TSH1"/>
<accession>A0A949TSH1</accession>
<dbReference type="PANTHER" id="PTHR32182:SF23">
    <property type="entry name" value="ATP BINDING PROTEIN"/>
    <property type="match status" value="1"/>
</dbReference>
<evidence type="ECO:0000313" key="2">
    <source>
        <dbReference type="EMBL" id="MBV7271478.1"/>
    </source>
</evidence>
<dbReference type="EMBL" id="JAEEGC010000004">
    <property type="protein sequence ID" value="MBV7271478.1"/>
    <property type="molecule type" value="Genomic_DNA"/>
</dbReference>
<dbReference type="Pfam" id="PF13175">
    <property type="entry name" value="AAA_15"/>
    <property type="match status" value="1"/>
</dbReference>
<comment type="caution">
    <text evidence="2">The sequence shown here is derived from an EMBL/GenBank/DDBJ whole genome shotgun (WGS) entry which is preliminary data.</text>
</comment>
<evidence type="ECO:0000259" key="1">
    <source>
        <dbReference type="Pfam" id="PF13175"/>
    </source>
</evidence>
<organism evidence="2 3">
    <name type="scientific">Clostridium thailandense</name>
    <dbReference type="NCBI Taxonomy" id="2794346"/>
    <lineage>
        <taxon>Bacteria</taxon>
        <taxon>Bacillati</taxon>
        <taxon>Bacillota</taxon>
        <taxon>Clostridia</taxon>
        <taxon>Eubacteriales</taxon>
        <taxon>Clostridiaceae</taxon>
        <taxon>Clostridium</taxon>
    </lineage>
</organism>
<dbReference type="GO" id="GO:0006302">
    <property type="term" value="P:double-strand break repair"/>
    <property type="evidence" value="ECO:0007669"/>
    <property type="project" value="TreeGrafter"/>
</dbReference>
<keyword evidence="3" id="KW-1185">Reference proteome</keyword>
<reference evidence="2" key="1">
    <citation type="submission" date="2020-12" db="EMBL/GenBank/DDBJ databases">
        <title>Clostridium thailandense sp. nov., a novel acetogenic bacterium isolated from peat land soil in Thailand.</title>
        <authorList>
            <person name="Chaikitkaew S."/>
            <person name="Birkeland N.K."/>
        </authorList>
    </citation>
    <scope>NUCLEOTIDE SEQUENCE</scope>
    <source>
        <strain evidence="2">PL3</strain>
    </source>
</reference>
<name>A0A949TSH1_9CLOT</name>
<gene>
    <name evidence="2" type="ORF">I6U48_00900</name>
</gene>
<dbReference type="Proteomes" id="UP000694308">
    <property type="component" value="Unassembled WGS sequence"/>
</dbReference>
<dbReference type="PANTHER" id="PTHR32182">
    <property type="entry name" value="DNA REPLICATION AND REPAIR PROTEIN RECF"/>
    <property type="match status" value="1"/>
</dbReference>
<feature type="domain" description="Endonuclease GajA/Old nuclease/RecF-like AAA" evidence="1">
    <location>
        <begin position="49"/>
        <end position="526"/>
    </location>
</feature>
<dbReference type="InterPro" id="IPR041685">
    <property type="entry name" value="AAA_GajA/Old/RecF-like"/>
</dbReference>
<dbReference type="GO" id="GO:0000731">
    <property type="term" value="P:DNA synthesis involved in DNA repair"/>
    <property type="evidence" value="ECO:0007669"/>
    <property type="project" value="TreeGrafter"/>
</dbReference>
<sequence length="677" mass="79593">MNMELLYVYIKEYECFKNVDFHFSIKYKFEFKSGKLKCFEKEQSNITGFWGKGITNLNVIVGDNGAGKTTLLKCIMECITYEGAFANASCFFVFFDKVSSNIKIYTCGMAINRENIENNIEGLDKLEVFNNSERNGYLMPQLKKNKLIFLNNMLGHSDYLYEKDGQVLDFSVGSLIRQDFKKKFENRHIDSKENILVNFFNNEIYRQLEFVYNYKFNDFENTIPFELPNKLDASFVNNINNLKNIYNELKKYGDGFSENLTPEKQEFHKKIENMVYLIHNIRERSLYEDDKEKWCALMAENIVSNSIKEITVSPIVPSDREKELDSFLDAYESLDKNQNILFLCNNFLDNVAKNLNKRNSFYKELLKPYIDFIKWIIQNYKKINFDFSKIGLELLHSPLFSIRMSENDKKIFEEFFKHYQRSCIPFYYLNFKWGLSTGENNFLSTYSRLYSTLKNELDGEIGEKVINNFEDGEVECTNILLLIDEADLSYHPEWQSAFIDSMLRFLPSIFRDCDIQIILTTHSPIMLSDVPKSNVIYLKKGRNDSNNIHKETFGQNIYTLFNDAFYFGNSKVGNFEERYIIGKFAKNKIEKVTNTLKDILNHQGREESNLKIEEVKEIIRLIGEPVIKFALNEKLKGVLEKLEEHKSNELQVLMKSYDKLSSNEKKELIEYIIGKEV</sequence>
<evidence type="ECO:0000313" key="3">
    <source>
        <dbReference type="Proteomes" id="UP000694308"/>
    </source>
</evidence>
<protein>
    <submittedName>
        <fullName evidence="2">AAA family ATPase</fullName>
    </submittedName>
</protein>